<dbReference type="STRING" id="84035.SAMN05660742_10683"/>
<sequence length="240" mass="25719">MTFEQIVALLEKTDVAAAKALRDFVAAKDGEISKVKGDFKTLKTKAKDDADKAMAASEKAEKVLEALGVDVDADAADLDEAISKALKDKSADPALQKQIAKLKGKISEQETTYKTQLADERGKRFDGMKRTTLMEALAKNNADDPSLIVDMLLGKMVVSEEDESITFNDDKNSKVDDFVKDFLMAHPKLVANTQNPGAGSLLGNKGGVGDDSPDVAFVKSLAKGNEQSEGNAKALAGYFE</sequence>
<reference evidence="2" key="1">
    <citation type="submission" date="2016-10" db="EMBL/GenBank/DDBJ databases">
        <authorList>
            <person name="Varghese N."/>
            <person name="Submissions S."/>
        </authorList>
    </citation>
    <scope>NUCLEOTIDE SEQUENCE [LARGE SCALE GENOMIC DNA]</scope>
    <source>
        <strain evidence="2">DSM 2179</strain>
    </source>
</reference>
<evidence type="ECO:0008006" key="3">
    <source>
        <dbReference type="Google" id="ProtNLM"/>
    </source>
</evidence>
<accession>A0A1H6YFB4</accession>
<organism evidence="1 2">
    <name type="scientific">Propionispira arboris</name>
    <dbReference type="NCBI Taxonomy" id="84035"/>
    <lineage>
        <taxon>Bacteria</taxon>
        <taxon>Bacillati</taxon>
        <taxon>Bacillota</taxon>
        <taxon>Negativicutes</taxon>
        <taxon>Selenomonadales</taxon>
        <taxon>Selenomonadaceae</taxon>
        <taxon>Propionispira</taxon>
    </lineage>
</organism>
<protein>
    <recommendedName>
        <fullName evidence="3">Phage minor structural protein GP20</fullName>
    </recommendedName>
</protein>
<evidence type="ECO:0000313" key="1">
    <source>
        <dbReference type="EMBL" id="SEJ35445.1"/>
    </source>
</evidence>
<proteinExistence type="predicted"/>
<gene>
    <name evidence="1" type="ORF">SAMN05660742_10683</name>
</gene>
<dbReference type="RefSeq" id="WP_091830657.1">
    <property type="nucleotide sequence ID" value="NZ_FNZK01000006.1"/>
</dbReference>
<name>A0A1H6YFB4_9FIRM</name>
<keyword evidence="2" id="KW-1185">Reference proteome</keyword>
<dbReference type="Proteomes" id="UP000199662">
    <property type="component" value="Unassembled WGS sequence"/>
</dbReference>
<dbReference type="EMBL" id="FNZK01000006">
    <property type="protein sequence ID" value="SEJ35445.1"/>
    <property type="molecule type" value="Genomic_DNA"/>
</dbReference>
<dbReference type="AlphaFoldDB" id="A0A1H6YFB4"/>
<evidence type="ECO:0000313" key="2">
    <source>
        <dbReference type="Proteomes" id="UP000199662"/>
    </source>
</evidence>